<sequence>MLLHHCPEYPRGAKRDLKIMGARAPSIVNLHPELSSLAEKLVCRRWNRNEPARTALVTCIVEPWGACADPFAAEDAEKRRKMHKESHKRQTKAGLVGVLVRQNTIMRLLRWASKSELHTLLVRQLGYRNGGPWLRIGVIGRDFDATPQQAGNSELEGGNCARKRR</sequence>
<proteinExistence type="predicted"/>
<dbReference type="GeneID" id="28767851"/>
<keyword evidence="2" id="KW-1185">Reference proteome</keyword>
<dbReference type="InParanoid" id="A0A177C478"/>
<protein>
    <submittedName>
        <fullName evidence="1">Uncharacterized protein</fullName>
    </submittedName>
</protein>
<evidence type="ECO:0000313" key="2">
    <source>
        <dbReference type="Proteomes" id="UP000077069"/>
    </source>
</evidence>
<dbReference type="EMBL" id="KV441556">
    <property type="protein sequence ID" value="OAG02216.1"/>
    <property type="molecule type" value="Genomic_DNA"/>
</dbReference>
<dbReference type="Proteomes" id="UP000077069">
    <property type="component" value="Unassembled WGS sequence"/>
</dbReference>
<evidence type="ECO:0000313" key="1">
    <source>
        <dbReference type="EMBL" id="OAG02216.1"/>
    </source>
</evidence>
<name>A0A177C478_9PLEO</name>
<organism evidence="1 2">
    <name type="scientific">Paraphaeosphaeria sporulosa</name>
    <dbReference type="NCBI Taxonomy" id="1460663"/>
    <lineage>
        <taxon>Eukaryota</taxon>
        <taxon>Fungi</taxon>
        <taxon>Dikarya</taxon>
        <taxon>Ascomycota</taxon>
        <taxon>Pezizomycotina</taxon>
        <taxon>Dothideomycetes</taxon>
        <taxon>Pleosporomycetidae</taxon>
        <taxon>Pleosporales</taxon>
        <taxon>Massarineae</taxon>
        <taxon>Didymosphaeriaceae</taxon>
        <taxon>Paraphaeosphaeria</taxon>
    </lineage>
</organism>
<dbReference type="RefSeq" id="XP_018032581.1">
    <property type="nucleotide sequence ID" value="XM_018184365.1"/>
</dbReference>
<accession>A0A177C478</accession>
<dbReference type="AlphaFoldDB" id="A0A177C478"/>
<gene>
    <name evidence="1" type="ORF">CC84DRAFT_1252817</name>
</gene>
<reference evidence="1 2" key="1">
    <citation type="submission" date="2016-05" db="EMBL/GenBank/DDBJ databases">
        <title>Comparative analysis of secretome profiles of manganese(II)-oxidizing ascomycete fungi.</title>
        <authorList>
            <consortium name="DOE Joint Genome Institute"/>
            <person name="Zeiner C.A."/>
            <person name="Purvine S.O."/>
            <person name="Zink E.M."/>
            <person name="Wu S."/>
            <person name="Pasa-Tolic L."/>
            <person name="Chaput D.L."/>
            <person name="Haridas S."/>
            <person name="Grigoriev I.V."/>
            <person name="Santelli C.M."/>
            <person name="Hansel C.M."/>
        </authorList>
    </citation>
    <scope>NUCLEOTIDE SEQUENCE [LARGE SCALE GENOMIC DNA]</scope>
    <source>
        <strain evidence="1 2">AP3s5-JAC2a</strain>
    </source>
</reference>